<dbReference type="InterPro" id="IPR021917">
    <property type="entry name" value="Unchr_Zn-peptidase-like"/>
</dbReference>
<evidence type="ECO:0000313" key="2">
    <source>
        <dbReference type="EMBL" id="EMR70611.1"/>
    </source>
</evidence>
<accession>M7TL12</accession>
<gene>
    <name evidence="2" type="ORF">UCREL1_2367</name>
</gene>
<dbReference type="eggNOG" id="KOG4525">
    <property type="taxonomic scope" value="Eukaryota"/>
</dbReference>
<feature type="region of interest" description="Disordered" evidence="1">
    <location>
        <begin position="723"/>
        <end position="766"/>
    </location>
</feature>
<proteinExistence type="predicted"/>
<dbReference type="GO" id="GO:0005737">
    <property type="term" value="C:cytoplasm"/>
    <property type="evidence" value="ECO:0007669"/>
    <property type="project" value="TreeGrafter"/>
</dbReference>
<dbReference type="PANTHER" id="PTHR21054">
    <property type="entry name" value="ZINC METALLOPROTEINASE-RELATED"/>
    <property type="match status" value="1"/>
</dbReference>
<dbReference type="PANTHER" id="PTHR21054:SF2">
    <property type="entry name" value="MIP04191P"/>
    <property type="match status" value="1"/>
</dbReference>
<dbReference type="OMA" id="NDNGECA"/>
<dbReference type="InterPro" id="IPR053002">
    <property type="entry name" value="Metalloproteinase_M10B"/>
</dbReference>
<protein>
    <submittedName>
        <fullName evidence="2">Putative zinc metalloproteinase protein</fullName>
    </submittedName>
</protein>
<dbReference type="Proteomes" id="UP000012174">
    <property type="component" value="Unassembled WGS sequence"/>
</dbReference>
<keyword evidence="3" id="KW-1185">Reference proteome</keyword>
<sequence>MASTSTSTSISRIQFTNITDKETIYQRCLLVIGTCHDYASVPAPGAVEDFIAVKARDALHQPLGQQNWPVSQGTFRCLVMLQPGANKVEFQLHHRGQTTTSARLTVLYQPLLQLPPLHLAILVAKDSPLLIDCPPAKRGAISTAHGTLDAAVLKLRMAAYMWQAMTAEDLRAKGLGRRCFRLDEEWGVDTTTLASSYLQSEPGSSARMMGSVAKVHVVRSEKTVAELRDADVNRRVRHRRELQTCFEQALTRHGHPFVGTTRPVVAGMFLDSHYSVEQGAVLAHVALGFHRSTGVSHAVYGSHTTYAWPRFLEEVPACLLDLTPTGDTVGHDTCQCATMRDACFVGQGAMLEQVGYAFGKAPPTDALSKGCIKDWGRVFVAQKGSENHEAKWELMDALRIIATNEHFRLPGDRALSRSQKESNVVIRCALDQNDEPLLEISSKAGLARIQFLDPSGKVVWEVDFCRKTAAEHQQQDDEMPIKAGPAIFHLSVPELEGRLDRSQPSSLEVLAMNGCARKAQNVWMLLADQPFLKVPGTSLVLSKRSVRAPALDGSESSQPYWRWAMLLKRKHQQGGGRLTHASRIDIRIGATMDGAVVYYADGSKCNCGRANQAHYGGHQAEARSLSEDEVFDISRISLNKAGGWGSLHGCRMTLSNGTAWGAINGNNQNEIQHLEISEDERIIGFYGQSDTGSGFTYEFGIITAPKSVVDSDEGLPRQIYDMPELMNTDGGLSPQDQHHGGESDMEDEDDDDDNEGSDSDDDVDMD</sequence>
<dbReference type="Pfam" id="PF12044">
    <property type="entry name" value="Metallopep"/>
    <property type="match status" value="1"/>
</dbReference>
<name>M7TL12_EUTLA</name>
<feature type="compositionally biased region" description="Acidic residues" evidence="1">
    <location>
        <begin position="743"/>
        <end position="766"/>
    </location>
</feature>
<organism evidence="2 3">
    <name type="scientific">Eutypa lata (strain UCR-EL1)</name>
    <name type="common">Grapevine dieback disease fungus</name>
    <name type="synonym">Eutypa armeniacae</name>
    <dbReference type="NCBI Taxonomy" id="1287681"/>
    <lineage>
        <taxon>Eukaryota</taxon>
        <taxon>Fungi</taxon>
        <taxon>Dikarya</taxon>
        <taxon>Ascomycota</taxon>
        <taxon>Pezizomycotina</taxon>
        <taxon>Sordariomycetes</taxon>
        <taxon>Xylariomycetidae</taxon>
        <taxon>Xylariales</taxon>
        <taxon>Diatrypaceae</taxon>
        <taxon>Eutypa</taxon>
    </lineage>
</organism>
<dbReference type="AlphaFoldDB" id="M7TL12"/>
<evidence type="ECO:0000313" key="3">
    <source>
        <dbReference type="Proteomes" id="UP000012174"/>
    </source>
</evidence>
<evidence type="ECO:0000256" key="1">
    <source>
        <dbReference type="SAM" id="MobiDB-lite"/>
    </source>
</evidence>
<reference evidence="3" key="1">
    <citation type="journal article" date="2013" name="Genome Announc.">
        <title>Draft genome sequence of the grapevine dieback fungus Eutypa lata UCR-EL1.</title>
        <authorList>
            <person name="Blanco-Ulate B."/>
            <person name="Rolshausen P.E."/>
            <person name="Cantu D."/>
        </authorList>
    </citation>
    <scope>NUCLEOTIDE SEQUENCE [LARGE SCALE GENOMIC DNA]</scope>
    <source>
        <strain evidence="3">UCR-EL1</strain>
    </source>
</reference>
<dbReference type="OrthoDB" id="74460at2759"/>
<dbReference type="EMBL" id="KB705830">
    <property type="protein sequence ID" value="EMR70611.1"/>
    <property type="molecule type" value="Genomic_DNA"/>
</dbReference>
<dbReference type="KEGG" id="ela:UCREL1_2367"/>
<dbReference type="HOGENOM" id="CLU_009601_1_0_1"/>